<dbReference type="OrthoDB" id="9988775at2759"/>
<dbReference type="InterPro" id="IPR007535">
    <property type="entry name" value="Catechol_dOase_N"/>
</dbReference>
<feature type="domain" description="Acyl-CoA dehydrogenase/oxidase N-terminal" evidence="19">
    <location>
        <begin position="532"/>
        <end position="643"/>
    </location>
</feature>
<evidence type="ECO:0000256" key="4">
    <source>
        <dbReference type="ARBA" id="ARBA00009347"/>
    </source>
</evidence>
<organism evidence="21 22">
    <name type="scientific">Dendryphion nanum</name>
    <dbReference type="NCBI Taxonomy" id="256645"/>
    <lineage>
        <taxon>Eukaryota</taxon>
        <taxon>Fungi</taxon>
        <taxon>Dikarya</taxon>
        <taxon>Ascomycota</taxon>
        <taxon>Pezizomycotina</taxon>
        <taxon>Dothideomycetes</taxon>
        <taxon>Pleosporomycetidae</taxon>
        <taxon>Pleosporales</taxon>
        <taxon>Torulaceae</taxon>
        <taxon>Dendryphion</taxon>
    </lineage>
</organism>
<keyword evidence="6" id="KW-0479">Metal-binding</keyword>
<dbReference type="SUPFAM" id="SSF69118">
    <property type="entry name" value="AhpD-like"/>
    <property type="match status" value="1"/>
</dbReference>
<keyword evidence="5" id="KW-0285">Flavoprotein</keyword>
<comment type="caution">
    <text evidence="21">The sequence shown here is derived from an EMBL/GenBank/DDBJ whole genome shotgun (WGS) entry which is preliminary data.</text>
</comment>
<dbReference type="Pfam" id="PF00441">
    <property type="entry name" value="Acyl-CoA_dh_1"/>
    <property type="match status" value="1"/>
</dbReference>
<feature type="binding site" evidence="14">
    <location>
        <begin position="865"/>
        <end position="869"/>
    </location>
    <ligand>
        <name>FAD</name>
        <dbReference type="ChEBI" id="CHEBI:57692"/>
    </ligand>
</feature>
<dbReference type="Gene3D" id="2.40.110.10">
    <property type="entry name" value="Butyryl-CoA Dehydrogenase, subunit A, domain 2"/>
    <property type="match status" value="1"/>
</dbReference>
<dbReference type="Proteomes" id="UP000700596">
    <property type="component" value="Unassembled WGS sequence"/>
</dbReference>
<dbReference type="InterPro" id="IPR029032">
    <property type="entry name" value="AhpD-like"/>
</dbReference>
<feature type="binding site" evidence="13">
    <location>
        <begin position="703"/>
        <end position="704"/>
    </location>
    <ligand>
        <name>substrate</name>
    </ligand>
</feature>
<proteinExistence type="inferred from homology"/>
<feature type="domain" description="Acyl-CoA oxidase/dehydrogenase middle" evidence="18">
    <location>
        <begin position="647"/>
        <end position="742"/>
    </location>
</feature>
<evidence type="ECO:0000259" key="19">
    <source>
        <dbReference type="Pfam" id="PF02771"/>
    </source>
</evidence>
<name>A0A9P9D581_9PLEO</name>
<dbReference type="InterPro" id="IPR046373">
    <property type="entry name" value="Acyl-CoA_Oxase/DH_mid-dom_sf"/>
</dbReference>
<dbReference type="AlphaFoldDB" id="A0A9P9D581"/>
<dbReference type="InterPro" id="IPR034183">
    <property type="entry name" value="IVD"/>
</dbReference>
<feature type="binding site" evidence="14">
    <location>
        <position position="804"/>
    </location>
    <ligand>
        <name>FAD</name>
        <dbReference type="ChEBI" id="CHEBI:57692"/>
    </ligand>
</feature>
<dbReference type="InterPro" id="IPR009100">
    <property type="entry name" value="AcylCoA_DH/oxidase_NM_dom_sf"/>
</dbReference>
<dbReference type="Pfam" id="PF02771">
    <property type="entry name" value="Acyl-CoA_dh_N"/>
    <property type="match status" value="1"/>
</dbReference>
<dbReference type="GO" id="GO:0006552">
    <property type="term" value="P:L-leucine catabolic process"/>
    <property type="evidence" value="ECO:0007669"/>
    <property type="project" value="TreeGrafter"/>
</dbReference>
<keyword evidence="10" id="KW-0408">Iron</keyword>
<evidence type="ECO:0000256" key="5">
    <source>
        <dbReference type="ARBA" id="ARBA00022630"/>
    </source>
</evidence>
<feature type="binding site" evidence="13">
    <location>
        <begin position="892"/>
        <end position="893"/>
    </location>
    <ligand>
        <name>substrate</name>
    </ligand>
</feature>
<dbReference type="FunFam" id="2.40.110.10:FF:000004">
    <property type="entry name" value="Isovaleryl-CoA dehydrogenase, mitochondrial"/>
    <property type="match status" value="1"/>
</dbReference>
<dbReference type="SUPFAM" id="SSF47203">
    <property type="entry name" value="Acyl-CoA dehydrogenase C-terminal domain-like"/>
    <property type="match status" value="1"/>
</dbReference>
<evidence type="ECO:0000259" key="17">
    <source>
        <dbReference type="Pfam" id="PF02627"/>
    </source>
</evidence>
<dbReference type="InterPro" id="IPR006089">
    <property type="entry name" value="Acyl-CoA_DH_CS"/>
</dbReference>
<feature type="binding site" evidence="14">
    <location>
        <begin position="681"/>
        <end position="683"/>
    </location>
    <ligand>
        <name>FAD</name>
        <dbReference type="ChEBI" id="CHEBI:57692"/>
    </ligand>
</feature>
<dbReference type="GO" id="GO:0008199">
    <property type="term" value="F:ferric iron binding"/>
    <property type="evidence" value="ECO:0007669"/>
    <property type="project" value="InterPro"/>
</dbReference>
<dbReference type="PANTHER" id="PTHR43884:SF18">
    <property type="entry name" value="ISOVALERYL-COENZYME A DEHYDROGENASE"/>
    <property type="match status" value="1"/>
</dbReference>
<dbReference type="Gene3D" id="1.20.1290.10">
    <property type="entry name" value="AhpD-like"/>
    <property type="match status" value="1"/>
</dbReference>
<keyword evidence="8" id="KW-0809">Transit peptide</keyword>
<comment type="cofactor">
    <cofactor evidence="2 14">
        <name>FAD</name>
        <dbReference type="ChEBI" id="CHEBI:57692"/>
    </cofactor>
</comment>
<sequence>MSTAPTTQGGSAPHRFDPNFTDAVINAIGPKTDPRLKVVMSSLIRHLHDFTREVELTVDEWMAGVQFINLIGQTTTPTRNEAHRMSDVLGLESLVDEIAHKHVNESGEEPTSSSILGPFWSPNAPFRELGGSIIQDPNPDGQITLMHGIITDLDTKKPIPGAVIDIWQASANGRYDFQDPENQTPNNLRGKFRCNEKGEYWFYCYKPTAYSLPTDGAAGALFTALDRHPMRPAHIHLMMTAEGYKPVTTQIYPRDDPYVSNDTVFAVKDDLLIDFTPSDDSKAKLDLVYNVRLAPREGKTAPLEGTSPPPFYPIPNLRFRLHRARFTTATTTSMRVPYAPKEPPTPEAAPVYERIASRRAPRPLIPLDLALLHNPSVADGWNSFIGAIRTKTSVSDHIKELAISRVAVLNHAVHEWNIHAALALKTGISKEGLETAYSATTIRKGDQVRGKEEGGLTPELWAVLAYTDQMTVGVEVDEGVTERLKGFLDERQIVELTATIAAYNCPRPLCLNARRHASTKHPKGFVPPTQSDLDELRERVQEFTRREIPEDLAQKTDLDNAFPNDMWKKFGEAGFLGITADEDYGGLAMGYQAHCVVMEEISRASGSIGLSYAAHSQLCVNQLMLNGSPEQKEKYLPGLISGENIGALAMSEHSAGSDVVSMKMTAKEVDGGYLLNGTKMWITNGPDAHTIIVYAKTDPHGASKGITAFIVPTSSKGFSCAKKLDKFGMRGSNTGELVFEDVFVPRENILGSVNKGVRVLMEGLDLERLVLSAGPLGLMQASLDAVLPYVHTRKQFGQPIAHNQLVQGKLADMYTKFRASQAFTYNVARAVDESHASPDIKTQDCAGAILYAAERATENALDAIQLMGGMGYVNEVPVGRIMRDAKLYEIGAGTSEVRRMVIGRAFNKEFGEGR</sequence>
<evidence type="ECO:0000313" key="22">
    <source>
        <dbReference type="Proteomes" id="UP000700596"/>
    </source>
</evidence>
<dbReference type="Pfam" id="PF04444">
    <property type="entry name" value="Dioxygenase_N"/>
    <property type="match status" value="1"/>
</dbReference>
<dbReference type="SUPFAM" id="SSF56645">
    <property type="entry name" value="Acyl-CoA dehydrogenase NM domain-like"/>
    <property type="match status" value="1"/>
</dbReference>
<evidence type="ECO:0000259" key="16">
    <source>
        <dbReference type="Pfam" id="PF00775"/>
    </source>
</evidence>
<dbReference type="InterPro" id="IPR000627">
    <property type="entry name" value="Intradiol_dOase_C"/>
</dbReference>
<dbReference type="InterPro" id="IPR003779">
    <property type="entry name" value="CMD-like"/>
</dbReference>
<dbReference type="InterPro" id="IPR006091">
    <property type="entry name" value="Acyl-CoA_Oxase/DH_mid-dom"/>
</dbReference>
<evidence type="ECO:0000256" key="11">
    <source>
        <dbReference type="ARBA" id="ARBA00023128"/>
    </source>
</evidence>
<evidence type="ECO:0000256" key="1">
    <source>
        <dbReference type="ARBA" id="ARBA00001965"/>
    </source>
</evidence>
<evidence type="ECO:0000259" key="18">
    <source>
        <dbReference type="Pfam" id="PF02770"/>
    </source>
</evidence>
<evidence type="ECO:0000259" key="15">
    <source>
        <dbReference type="Pfam" id="PF00441"/>
    </source>
</evidence>
<evidence type="ECO:0000256" key="9">
    <source>
        <dbReference type="ARBA" id="ARBA00023002"/>
    </source>
</evidence>
<evidence type="ECO:0000256" key="12">
    <source>
        <dbReference type="PIRSR" id="PIRSR634183-1"/>
    </source>
</evidence>
<feature type="domain" description="Carboxymuconolactone decarboxylase-like" evidence="17">
    <location>
        <begin position="375"/>
        <end position="436"/>
    </location>
</feature>
<dbReference type="GO" id="GO:0005739">
    <property type="term" value="C:mitochondrion"/>
    <property type="evidence" value="ECO:0007669"/>
    <property type="project" value="UniProtKB-SubCell"/>
</dbReference>
<dbReference type="InterPro" id="IPR015889">
    <property type="entry name" value="Intradiol_dOase_core"/>
</dbReference>
<dbReference type="Gene3D" id="1.20.140.10">
    <property type="entry name" value="Butyryl-CoA Dehydrogenase, subunit A, domain 3"/>
    <property type="match status" value="1"/>
</dbReference>
<keyword evidence="7 14" id="KW-0274">FAD</keyword>
<dbReference type="InterPro" id="IPR009075">
    <property type="entry name" value="AcylCo_DH/oxidase_C"/>
</dbReference>
<dbReference type="CDD" id="cd03461">
    <property type="entry name" value="1_2-HQD"/>
    <property type="match status" value="1"/>
</dbReference>
<dbReference type="GO" id="GO:0018576">
    <property type="term" value="F:catechol 1,2-dioxygenase activity"/>
    <property type="evidence" value="ECO:0007669"/>
    <property type="project" value="InterPro"/>
</dbReference>
<dbReference type="GO" id="GO:0008470">
    <property type="term" value="F:3-methylbutanoyl-CoA dehydrogenase activity"/>
    <property type="evidence" value="ECO:0007669"/>
    <property type="project" value="TreeGrafter"/>
</dbReference>
<evidence type="ECO:0000256" key="14">
    <source>
        <dbReference type="PIRSR" id="PIRSR634183-3"/>
    </source>
</evidence>
<dbReference type="FunFam" id="1.10.540.10:FF:000021">
    <property type="entry name" value="Isovaleryl-CoA dehydrogenase IvdA"/>
    <property type="match status" value="1"/>
</dbReference>
<accession>A0A9P9D581</accession>
<dbReference type="GO" id="GO:0050660">
    <property type="term" value="F:flavin adenine dinucleotide binding"/>
    <property type="evidence" value="ECO:0007669"/>
    <property type="project" value="InterPro"/>
</dbReference>
<evidence type="ECO:0000256" key="10">
    <source>
        <dbReference type="ARBA" id="ARBA00023004"/>
    </source>
</evidence>
<evidence type="ECO:0000259" key="20">
    <source>
        <dbReference type="Pfam" id="PF04444"/>
    </source>
</evidence>
<dbReference type="InterPro" id="IPR036250">
    <property type="entry name" value="AcylCo_DH-like_C"/>
</dbReference>
<reference evidence="21" key="1">
    <citation type="journal article" date="2021" name="Nat. Commun.">
        <title>Genetic determinants of endophytism in the Arabidopsis root mycobiome.</title>
        <authorList>
            <person name="Mesny F."/>
            <person name="Miyauchi S."/>
            <person name="Thiergart T."/>
            <person name="Pickel B."/>
            <person name="Atanasova L."/>
            <person name="Karlsson M."/>
            <person name="Huettel B."/>
            <person name="Barry K.W."/>
            <person name="Haridas S."/>
            <person name="Chen C."/>
            <person name="Bauer D."/>
            <person name="Andreopoulos W."/>
            <person name="Pangilinan J."/>
            <person name="LaButti K."/>
            <person name="Riley R."/>
            <person name="Lipzen A."/>
            <person name="Clum A."/>
            <person name="Drula E."/>
            <person name="Henrissat B."/>
            <person name="Kohler A."/>
            <person name="Grigoriev I.V."/>
            <person name="Martin F.M."/>
            <person name="Hacquard S."/>
        </authorList>
    </citation>
    <scope>NUCLEOTIDE SEQUENCE</scope>
    <source>
        <strain evidence="21">MPI-CAGE-CH-0243</strain>
    </source>
</reference>
<feature type="active site" description="Proton acceptor" evidence="12">
    <location>
        <position position="767"/>
    </location>
</feature>
<keyword evidence="22" id="KW-1185">Reference proteome</keyword>
<evidence type="ECO:0000256" key="8">
    <source>
        <dbReference type="ARBA" id="ARBA00022946"/>
    </source>
</evidence>
<dbReference type="Gene3D" id="2.60.130.10">
    <property type="entry name" value="Aromatic compound dioxygenase"/>
    <property type="match status" value="1"/>
</dbReference>
<evidence type="ECO:0000256" key="2">
    <source>
        <dbReference type="ARBA" id="ARBA00001974"/>
    </source>
</evidence>
<keyword evidence="11" id="KW-0496">Mitochondrion</keyword>
<feature type="domain" description="Intradiol ring-cleavage dioxygenases" evidence="16">
    <location>
        <begin position="116"/>
        <end position="294"/>
    </location>
</feature>
<dbReference type="PANTHER" id="PTHR43884">
    <property type="entry name" value="ACYL-COA DEHYDROGENASE"/>
    <property type="match status" value="1"/>
</dbReference>
<keyword evidence="9" id="KW-0560">Oxidoreductase</keyword>
<dbReference type="PROSITE" id="PS00073">
    <property type="entry name" value="ACYL_COA_DH_2"/>
    <property type="match status" value="1"/>
</dbReference>
<dbReference type="Gene3D" id="1.10.540.10">
    <property type="entry name" value="Acyl-CoA dehydrogenase/oxidase, N-terminal domain"/>
    <property type="match status" value="1"/>
</dbReference>
<dbReference type="Pfam" id="PF02627">
    <property type="entry name" value="CMD"/>
    <property type="match status" value="1"/>
</dbReference>
<feature type="binding site" evidence="14">
    <location>
        <begin position="648"/>
        <end position="657"/>
    </location>
    <ligand>
        <name>FAD</name>
        <dbReference type="ChEBI" id="CHEBI:57692"/>
    </ligand>
</feature>
<feature type="binding site" evidence="13">
    <location>
        <position position="657"/>
    </location>
    <ligand>
        <name>substrate</name>
    </ligand>
</feature>
<dbReference type="InterPro" id="IPR039390">
    <property type="entry name" value="1_2-HQD/HQD"/>
</dbReference>
<comment type="subcellular location">
    <subcellularLocation>
        <location evidence="3">Mitochondrion</location>
    </subcellularLocation>
</comment>
<feature type="binding site" evidence="14">
    <location>
        <begin position="894"/>
        <end position="896"/>
    </location>
    <ligand>
        <name>FAD</name>
        <dbReference type="ChEBI" id="CHEBI:57692"/>
    </ligand>
</feature>
<dbReference type="Pfam" id="PF00775">
    <property type="entry name" value="Dioxygenase_C"/>
    <property type="match status" value="1"/>
</dbReference>
<feature type="domain" description="Acyl-CoA dehydrogenase/oxidase C-terminal" evidence="15">
    <location>
        <begin position="754"/>
        <end position="905"/>
    </location>
</feature>
<evidence type="ECO:0000313" key="21">
    <source>
        <dbReference type="EMBL" id="KAH7112823.1"/>
    </source>
</evidence>
<comment type="similarity">
    <text evidence="4">Belongs to the acyl-CoA dehydrogenase family.</text>
</comment>
<gene>
    <name evidence="21" type="ORF">B0J11DRAFT_562298</name>
</gene>
<evidence type="ECO:0000256" key="3">
    <source>
        <dbReference type="ARBA" id="ARBA00004173"/>
    </source>
</evidence>
<keyword evidence="21" id="KW-0223">Dioxygenase</keyword>
<dbReference type="GO" id="GO:0051920">
    <property type="term" value="F:peroxiredoxin activity"/>
    <property type="evidence" value="ECO:0007669"/>
    <property type="project" value="InterPro"/>
</dbReference>
<evidence type="ECO:0000256" key="6">
    <source>
        <dbReference type="ARBA" id="ARBA00022723"/>
    </source>
</evidence>
<comment type="cofactor">
    <cofactor evidence="1">
        <name>Fe(3+)</name>
        <dbReference type="ChEBI" id="CHEBI:29034"/>
    </cofactor>
</comment>
<feature type="domain" description="Catechol dioxygenase N-terminal" evidence="20">
    <location>
        <begin position="33"/>
        <end position="105"/>
    </location>
</feature>
<feature type="binding site" evidence="13">
    <location>
        <begin position="765"/>
        <end position="768"/>
    </location>
    <ligand>
        <name>substrate</name>
    </ligand>
</feature>
<dbReference type="FunFam" id="1.20.140.10:FF:000003">
    <property type="entry name" value="isovaleryl-CoA dehydrogenase, mitochondrial"/>
    <property type="match status" value="1"/>
</dbReference>
<evidence type="ECO:0000256" key="13">
    <source>
        <dbReference type="PIRSR" id="PIRSR634183-2"/>
    </source>
</evidence>
<feature type="binding site" evidence="14">
    <location>
        <position position="793"/>
    </location>
    <ligand>
        <name>FAD</name>
        <dbReference type="ChEBI" id="CHEBI:57692"/>
    </ligand>
</feature>
<dbReference type="EMBL" id="JAGMWT010000020">
    <property type="protein sequence ID" value="KAH7112823.1"/>
    <property type="molecule type" value="Genomic_DNA"/>
</dbReference>
<protein>
    <submittedName>
        <fullName evidence="21">Intradiol ring-cleavage dioxygenase</fullName>
    </submittedName>
</protein>
<dbReference type="PROSITE" id="PS00072">
    <property type="entry name" value="ACYL_COA_DH_1"/>
    <property type="match status" value="1"/>
</dbReference>
<dbReference type="InterPro" id="IPR013786">
    <property type="entry name" value="AcylCoA_DH/ox_N"/>
</dbReference>
<dbReference type="CDD" id="cd01156">
    <property type="entry name" value="IVD"/>
    <property type="match status" value="1"/>
</dbReference>
<dbReference type="InterPro" id="IPR037069">
    <property type="entry name" value="AcylCoA_DH/ox_N_sf"/>
</dbReference>
<dbReference type="SUPFAM" id="SSF49482">
    <property type="entry name" value="Aromatic compound dioxygenase"/>
    <property type="match status" value="1"/>
</dbReference>
<dbReference type="Pfam" id="PF02770">
    <property type="entry name" value="Acyl-CoA_dh_M"/>
    <property type="match status" value="1"/>
</dbReference>
<evidence type="ECO:0000256" key="7">
    <source>
        <dbReference type="ARBA" id="ARBA00022827"/>
    </source>
</evidence>
<dbReference type="GO" id="GO:0009712">
    <property type="term" value="P:catechol-containing compound metabolic process"/>
    <property type="evidence" value="ECO:0007669"/>
    <property type="project" value="InterPro"/>
</dbReference>